<name>B0XP86_ASPFC</name>
<feature type="domain" description="FYVE-type" evidence="6">
    <location>
        <begin position="180"/>
        <end position="235"/>
    </location>
</feature>
<proteinExistence type="predicted"/>
<dbReference type="PANTHER" id="PTHR23164:SF30">
    <property type="entry name" value="EARLY ENDOSOME ANTIGEN 1"/>
    <property type="match status" value="1"/>
</dbReference>
<dbReference type="PROSITE" id="PS50178">
    <property type="entry name" value="ZF_FYVE"/>
    <property type="match status" value="1"/>
</dbReference>
<protein>
    <submittedName>
        <fullName evidence="7">FYVE domain protein, putative</fullName>
    </submittedName>
</protein>
<dbReference type="InterPro" id="IPR000306">
    <property type="entry name" value="Znf_FYVE"/>
</dbReference>
<dbReference type="Proteomes" id="UP000001699">
    <property type="component" value="Unassembled WGS sequence"/>
</dbReference>
<feature type="compositionally biased region" description="Polar residues" evidence="5">
    <location>
        <begin position="256"/>
        <end position="295"/>
    </location>
</feature>
<feature type="compositionally biased region" description="Polar residues" evidence="5">
    <location>
        <begin position="28"/>
        <end position="45"/>
    </location>
</feature>
<reference evidence="7 8" key="1">
    <citation type="journal article" date="2008" name="PLoS Genet.">
        <title>Genomic islands in the pathogenic filamentous fungus Aspergillus fumigatus.</title>
        <authorList>
            <person name="Fedorova N.D."/>
            <person name="Khaldi N."/>
            <person name="Joardar V.S."/>
            <person name="Maiti R."/>
            <person name="Amedeo P."/>
            <person name="Anderson M.J."/>
            <person name="Crabtree J."/>
            <person name="Silva J.C."/>
            <person name="Badger J.H."/>
            <person name="Albarraq A."/>
            <person name="Angiuoli S."/>
            <person name="Bussey H."/>
            <person name="Bowyer P."/>
            <person name="Cotty P.J."/>
            <person name="Dyer P.S."/>
            <person name="Egan A."/>
            <person name="Galens K."/>
            <person name="Fraser-Liggett C.M."/>
            <person name="Haas B.J."/>
            <person name="Inman J.M."/>
            <person name="Kent R."/>
            <person name="Lemieux S."/>
            <person name="Malavazi I."/>
            <person name="Orvis J."/>
            <person name="Roemer T."/>
            <person name="Ronning C.M."/>
            <person name="Sundaram J.P."/>
            <person name="Sutton G."/>
            <person name="Turner G."/>
            <person name="Venter J.C."/>
            <person name="White O.R."/>
            <person name="Whitty B.R."/>
            <person name="Youngman P."/>
            <person name="Wolfe K.H."/>
            <person name="Goldman G.H."/>
            <person name="Wortman J.R."/>
            <person name="Jiang B."/>
            <person name="Denning D.W."/>
            <person name="Nierman W.C."/>
        </authorList>
    </citation>
    <scope>NUCLEOTIDE SEQUENCE [LARGE SCALE GENOMIC DNA]</scope>
    <source>
        <strain evidence="8">CBS 144.89 / FGSC A1163 / CEA10</strain>
    </source>
</reference>
<dbReference type="PANTHER" id="PTHR23164">
    <property type="entry name" value="EARLY ENDOSOME ANTIGEN 1"/>
    <property type="match status" value="1"/>
</dbReference>
<evidence type="ECO:0000256" key="1">
    <source>
        <dbReference type="ARBA" id="ARBA00022723"/>
    </source>
</evidence>
<dbReference type="Pfam" id="PF01363">
    <property type="entry name" value="FYVE"/>
    <property type="match status" value="1"/>
</dbReference>
<feature type="region of interest" description="Disordered" evidence="5">
    <location>
        <begin position="26"/>
        <end position="47"/>
    </location>
</feature>
<dbReference type="EMBL" id="DS499594">
    <property type="protein sequence ID" value="EDP56924.1"/>
    <property type="molecule type" value="Genomic_DNA"/>
</dbReference>
<evidence type="ECO:0000256" key="3">
    <source>
        <dbReference type="ARBA" id="ARBA00022833"/>
    </source>
</evidence>
<keyword evidence="8" id="KW-1185">Reference proteome</keyword>
<evidence type="ECO:0000256" key="2">
    <source>
        <dbReference type="ARBA" id="ARBA00022771"/>
    </source>
</evidence>
<dbReference type="OrthoDB" id="10018316at2759"/>
<feature type="compositionally biased region" description="Polar residues" evidence="5">
    <location>
        <begin position="92"/>
        <end position="110"/>
    </location>
</feature>
<evidence type="ECO:0000313" key="8">
    <source>
        <dbReference type="Proteomes" id="UP000001699"/>
    </source>
</evidence>
<dbReference type="Gene3D" id="3.30.40.10">
    <property type="entry name" value="Zinc/RING finger domain, C3HC4 (zinc finger)"/>
    <property type="match status" value="1"/>
</dbReference>
<dbReference type="GO" id="GO:0008270">
    <property type="term" value="F:zinc ion binding"/>
    <property type="evidence" value="ECO:0007669"/>
    <property type="project" value="UniProtKB-KW"/>
</dbReference>
<keyword evidence="1" id="KW-0479">Metal-binding</keyword>
<evidence type="ECO:0000256" key="4">
    <source>
        <dbReference type="PROSITE-ProRule" id="PRU00091"/>
    </source>
</evidence>
<evidence type="ECO:0000256" key="5">
    <source>
        <dbReference type="SAM" id="MobiDB-lite"/>
    </source>
</evidence>
<accession>B0XP86</accession>
<sequence length="311" mass="34065">MATHVVTTTTTISPLSANQISVYGHPSPVNSASATPANNSPTSPRLQHLPLQCRQLRPLKGPLYVPAALRPTERPQKSSPPTPPRSAHGSLDSLNNEEPSTLVSRRSTMESNFNNTISKLAENEWMKMEQLGQVTGLPTREHWKSFTLPGLSTALGNEQKINNAPSQADAASPNCDSPTCRSSFGLFLRRHHCRHCGHVFCSSHTPHIVPLDQDARFHPEGVPSRACDLCWSAYQRWEEARTERLNKIQTLLAQQETTGNNNQDTESATNATASSDTLQQDDPSNQATNASQGQATEIAASVPRGWNWSTF</sequence>
<dbReference type="PhylomeDB" id="B0XP86"/>
<feature type="region of interest" description="Disordered" evidence="5">
    <location>
        <begin position="256"/>
        <end position="311"/>
    </location>
</feature>
<feature type="region of interest" description="Disordered" evidence="5">
    <location>
        <begin position="68"/>
        <end position="110"/>
    </location>
</feature>
<evidence type="ECO:0000259" key="6">
    <source>
        <dbReference type="PROSITE" id="PS50178"/>
    </source>
</evidence>
<dbReference type="InterPro" id="IPR013083">
    <property type="entry name" value="Znf_RING/FYVE/PHD"/>
</dbReference>
<dbReference type="AlphaFoldDB" id="B0XP86"/>
<dbReference type="SMART" id="SM00064">
    <property type="entry name" value="FYVE"/>
    <property type="match status" value="1"/>
</dbReference>
<keyword evidence="3" id="KW-0862">Zinc</keyword>
<dbReference type="CDD" id="cd15760">
    <property type="entry name" value="FYVE_scVPS27p_like"/>
    <property type="match status" value="1"/>
</dbReference>
<evidence type="ECO:0000313" key="7">
    <source>
        <dbReference type="EMBL" id="EDP56924.1"/>
    </source>
</evidence>
<dbReference type="HOGENOM" id="CLU_082207_0_0_1"/>
<organism evidence="7 8">
    <name type="scientific">Aspergillus fumigatus (strain CBS 144.89 / FGSC A1163 / CEA10)</name>
    <name type="common">Neosartorya fumigata</name>
    <dbReference type="NCBI Taxonomy" id="451804"/>
    <lineage>
        <taxon>Eukaryota</taxon>
        <taxon>Fungi</taxon>
        <taxon>Dikarya</taxon>
        <taxon>Ascomycota</taxon>
        <taxon>Pezizomycotina</taxon>
        <taxon>Eurotiomycetes</taxon>
        <taxon>Eurotiomycetidae</taxon>
        <taxon>Eurotiales</taxon>
        <taxon>Aspergillaceae</taxon>
        <taxon>Aspergillus</taxon>
        <taxon>Aspergillus subgen. Fumigati</taxon>
    </lineage>
</organism>
<keyword evidence="2 4" id="KW-0863">Zinc-finger</keyword>
<dbReference type="InterPro" id="IPR017455">
    <property type="entry name" value="Znf_FYVE-rel"/>
</dbReference>
<dbReference type="InterPro" id="IPR011011">
    <property type="entry name" value="Znf_FYVE_PHD"/>
</dbReference>
<dbReference type="SUPFAM" id="SSF57903">
    <property type="entry name" value="FYVE/PHD zinc finger"/>
    <property type="match status" value="1"/>
</dbReference>
<gene>
    <name evidence="7" type="ORF">AFUB_016460</name>
</gene>